<dbReference type="Gene3D" id="3.30.465.10">
    <property type="match status" value="1"/>
</dbReference>
<dbReference type="SUPFAM" id="SSF55103">
    <property type="entry name" value="FAD-linked oxidases, C-terminal domain"/>
    <property type="match status" value="1"/>
</dbReference>
<dbReference type="GO" id="GO:0016491">
    <property type="term" value="F:oxidoreductase activity"/>
    <property type="evidence" value="ECO:0007669"/>
    <property type="project" value="UniProtKB-KW"/>
</dbReference>
<evidence type="ECO:0000259" key="6">
    <source>
        <dbReference type="PROSITE" id="PS51387"/>
    </source>
</evidence>
<feature type="domain" description="FAD-binding PCMH-type" evidence="6">
    <location>
        <begin position="52"/>
        <end position="230"/>
    </location>
</feature>
<dbReference type="OrthoDB" id="9811557at2"/>
<dbReference type="SUPFAM" id="SSF56176">
    <property type="entry name" value="FAD-binding/transporter-associated domain-like"/>
    <property type="match status" value="1"/>
</dbReference>
<organism evidence="7 8">
    <name type="scientific">Nostocoides australiense Ben110</name>
    <dbReference type="NCBI Taxonomy" id="1193182"/>
    <lineage>
        <taxon>Bacteria</taxon>
        <taxon>Bacillati</taxon>
        <taxon>Actinomycetota</taxon>
        <taxon>Actinomycetes</taxon>
        <taxon>Micrococcales</taxon>
        <taxon>Intrasporangiaceae</taxon>
        <taxon>Nostocoides</taxon>
    </lineage>
</organism>
<dbReference type="InterPro" id="IPR006094">
    <property type="entry name" value="Oxid_FAD_bind_N"/>
</dbReference>
<keyword evidence="8" id="KW-1185">Reference proteome</keyword>
<keyword evidence="4" id="KW-0274">FAD</keyword>
<comment type="cofactor">
    <cofactor evidence="1">
        <name>FAD</name>
        <dbReference type="ChEBI" id="CHEBI:57692"/>
    </cofactor>
</comment>
<evidence type="ECO:0000256" key="2">
    <source>
        <dbReference type="ARBA" id="ARBA00008000"/>
    </source>
</evidence>
<accession>W6JW60</accession>
<evidence type="ECO:0000256" key="5">
    <source>
        <dbReference type="ARBA" id="ARBA00023002"/>
    </source>
</evidence>
<comment type="similarity">
    <text evidence="2">Belongs to the FAD-binding oxidoreductase/transferase type 4 family.</text>
</comment>
<dbReference type="InterPro" id="IPR016164">
    <property type="entry name" value="FAD-linked_Oxase-like_C"/>
</dbReference>
<name>W6JW60_9MICO</name>
<evidence type="ECO:0000313" key="7">
    <source>
        <dbReference type="EMBL" id="CCH72926.1"/>
    </source>
</evidence>
<dbReference type="Pfam" id="PF01565">
    <property type="entry name" value="FAD_binding_4"/>
    <property type="match status" value="1"/>
</dbReference>
<dbReference type="STRING" id="1193182.BN11_2100002"/>
<evidence type="ECO:0000256" key="1">
    <source>
        <dbReference type="ARBA" id="ARBA00001974"/>
    </source>
</evidence>
<dbReference type="Pfam" id="PF02913">
    <property type="entry name" value="FAD-oxidase_C"/>
    <property type="match status" value="1"/>
</dbReference>
<evidence type="ECO:0000313" key="8">
    <source>
        <dbReference type="Proteomes" id="UP000035763"/>
    </source>
</evidence>
<dbReference type="PANTHER" id="PTHR42934">
    <property type="entry name" value="GLYCOLATE OXIDASE SUBUNIT GLCD"/>
    <property type="match status" value="1"/>
</dbReference>
<comment type="caution">
    <text evidence="7">The sequence shown here is derived from an EMBL/GenBank/DDBJ whole genome shotgun (WGS) entry which is preliminary data.</text>
</comment>
<keyword evidence="3" id="KW-0285">Flavoprotein</keyword>
<reference evidence="7 8" key="1">
    <citation type="journal article" date="2013" name="ISME J.">
        <title>A metabolic model for members of the genus Tetrasphaera involved in enhanced biological phosphorus removal.</title>
        <authorList>
            <person name="Kristiansen R."/>
            <person name="Nguyen H.T.T."/>
            <person name="Saunders A.M."/>
            <person name="Nielsen J.L."/>
            <person name="Wimmer R."/>
            <person name="Le V.Q."/>
            <person name="McIlroy S.J."/>
            <person name="Petrovski S."/>
            <person name="Seviour R.J."/>
            <person name="Calteau A."/>
            <person name="Nielsen K.L."/>
            <person name="Nielsen P.H."/>
        </authorList>
    </citation>
    <scope>NUCLEOTIDE SEQUENCE [LARGE SCALE GENOMIC DNA]</scope>
    <source>
        <strain evidence="7 8">Ben110</strain>
    </source>
</reference>
<dbReference type="InterPro" id="IPR004113">
    <property type="entry name" value="FAD-bd_oxidored_4_C"/>
</dbReference>
<dbReference type="InterPro" id="IPR036318">
    <property type="entry name" value="FAD-bd_PCMH-like_sf"/>
</dbReference>
<dbReference type="AlphaFoldDB" id="W6JW60"/>
<sequence length="470" mass="48555">MTSERPLSPDGLPEPDGADVLADLAQLLAPQFVMADPDRMAAYRHDWSKGAGAGTPLAVVRPGTVEEVQAVVRWAAQRRIGIVPRGAGSGLSGGSLAVDGAITLSLDRMTRVEIDPAMRVAVVEPGALNITVKQAARELGLHYPPDPSSYEICSIGGNLATNAGGLCCVKYGVTTDYVLGLDVVLPDGTLVKLGGSTIKDVAGLSLLKLFVGSEGTLGVIVGGTLRLIPAPSPAATLVATFPSVAAAANAVVALGNRLRPSLVEFMDNYSINAVEDVREMGLDRDAAALLLVQCDSPGDARAAEVLVVEEICQVAGASEVFSTTDPDEGEMFLAARRSSLPALECKGSMLLEDVGVPVPRLPALLARIEEISLRHGLPIPVVAHAGDGNTHPNVIYDPAEPGALERAEAAFADVMAAAIELGGTITGEHGVGRLKKAALPAQLGPDVMDLSRRIKAAIDPLGIMNPGAVL</sequence>
<dbReference type="Proteomes" id="UP000035763">
    <property type="component" value="Unassembled WGS sequence"/>
</dbReference>
<dbReference type="PROSITE" id="PS51387">
    <property type="entry name" value="FAD_PCMH"/>
    <property type="match status" value="1"/>
</dbReference>
<proteinExistence type="inferred from homology"/>
<keyword evidence="5" id="KW-0560">Oxidoreductase</keyword>
<dbReference type="InterPro" id="IPR051914">
    <property type="entry name" value="FAD-linked_OxidoTrans_Type4"/>
</dbReference>
<dbReference type="InterPro" id="IPR016169">
    <property type="entry name" value="FAD-bd_PCMH_sub2"/>
</dbReference>
<dbReference type="RefSeq" id="WP_083433742.1">
    <property type="nucleotide sequence ID" value="NZ_HG764815.1"/>
</dbReference>
<dbReference type="InterPro" id="IPR016171">
    <property type="entry name" value="Vanillyl_alc_oxidase_C-sub2"/>
</dbReference>
<dbReference type="FunFam" id="1.10.45.10:FF:000001">
    <property type="entry name" value="D-lactate dehydrogenase mitochondrial"/>
    <property type="match status" value="1"/>
</dbReference>
<dbReference type="FunFam" id="3.30.70.2740:FF:000001">
    <property type="entry name" value="D-lactate dehydrogenase mitochondrial"/>
    <property type="match status" value="1"/>
</dbReference>
<dbReference type="EMBL" id="CAJA01000125">
    <property type="protein sequence ID" value="CCH72926.1"/>
    <property type="molecule type" value="Genomic_DNA"/>
</dbReference>
<dbReference type="PANTHER" id="PTHR42934:SF2">
    <property type="entry name" value="GLYCOLATE OXIDASE SUBUNIT GLCD"/>
    <property type="match status" value="1"/>
</dbReference>
<evidence type="ECO:0000256" key="4">
    <source>
        <dbReference type="ARBA" id="ARBA00022827"/>
    </source>
</evidence>
<gene>
    <name evidence="7" type="ORF">BN11_2100002</name>
</gene>
<dbReference type="Gene3D" id="1.10.45.10">
    <property type="entry name" value="Vanillyl-alcohol Oxidase, Chain A, domain 4"/>
    <property type="match status" value="1"/>
</dbReference>
<dbReference type="Gene3D" id="3.30.70.2740">
    <property type="match status" value="1"/>
</dbReference>
<dbReference type="InterPro" id="IPR016166">
    <property type="entry name" value="FAD-bd_PCMH"/>
</dbReference>
<protein>
    <submittedName>
        <fullName evidence="7">FAD linked oxidase domain protein</fullName>
    </submittedName>
</protein>
<dbReference type="GO" id="GO:0071949">
    <property type="term" value="F:FAD binding"/>
    <property type="evidence" value="ECO:0007669"/>
    <property type="project" value="InterPro"/>
</dbReference>
<evidence type="ECO:0000256" key="3">
    <source>
        <dbReference type="ARBA" id="ARBA00022630"/>
    </source>
</evidence>